<evidence type="ECO:0000313" key="1">
    <source>
        <dbReference type="EMBL" id="MVO79064.1"/>
    </source>
</evidence>
<accession>A0A6I4J4E6</accession>
<gene>
    <name evidence="1" type="ORF">GON01_14105</name>
</gene>
<organism evidence="1 2">
    <name type="scientific">Sphingomonas horti</name>
    <dbReference type="NCBI Taxonomy" id="2682842"/>
    <lineage>
        <taxon>Bacteria</taxon>
        <taxon>Pseudomonadati</taxon>
        <taxon>Pseudomonadota</taxon>
        <taxon>Alphaproteobacteria</taxon>
        <taxon>Sphingomonadales</taxon>
        <taxon>Sphingomonadaceae</taxon>
        <taxon>Sphingomonas</taxon>
    </lineage>
</organism>
<name>A0A6I4J4E6_9SPHN</name>
<evidence type="ECO:0000313" key="2">
    <source>
        <dbReference type="Proteomes" id="UP000441389"/>
    </source>
</evidence>
<dbReference type="Proteomes" id="UP000441389">
    <property type="component" value="Unassembled WGS sequence"/>
</dbReference>
<dbReference type="EMBL" id="WQMS01000016">
    <property type="protein sequence ID" value="MVO79064.1"/>
    <property type="molecule type" value="Genomic_DNA"/>
</dbReference>
<comment type="caution">
    <text evidence="1">The sequence shown here is derived from an EMBL/GenBank/DDBJ whole genome shotgun (WGS) entry which is preliminary data.</text>
</comment>
<protein>
    <submittedName>
        <fullName evidence="1">Uncharacterized protein</fullName>
    </submittedName>
</protein>
<dbReference type="InterPro" id="IPR049249">
    <property type="entry name" value="DUF6882"/>
</dbReference>
<proteinExistence type="predicted"/>
<keyword evidence="2" id="KW-1185">Reference proteome</keyword>
<dbReference type="RefSeq" id="WP_157027994.1">
    <property type="nucleotide sequence ID" value="NZ_WQMS01000016.1"/>
</dbReference>
<sequence length="160" mass="18294">MAKTNNPDWYAKWRHDAVHILQEQNARLKEQFRLNSWPRYDYDLAARQLTFSENGRAKVVADIQVVGTTSQNAGNWLWAWANSHWPADCIEEAQRARSFGEDHGIEELTSGYVEDDDLNGLGWELTAVTARICGAVGAYRPPRDEGGGLFLLYRDVRWVL</sequence>
<dbReference type="AlphaFoldDB" id="A0A6I4J4E6"/>
<dbReference type="Pfam" id="PF21813">
    <property type="entry name" value="DUF6882"/>
    <property type="match status" value="1"/>
</dbReference>
<reference evidence="1 2" key="1">
    <citation type="submission" date="2019-12" db="EMBL/GenBank/DDBJ databases">
        <authorList>
            <person name="Huq M.A."/>
        </authorList>
    </citation>
    <scope>NUCLEOTIDE SEQUENCE [LARGE SCALE GENOMIC DNA]</scope>
    <source>
        <strain evidence="1 2">MAH-20</strain>
    </source>
</reference>